<dbReference type="EMBL" id="JAAIKC010000014">
    <property type="protein sequence ID" value="NEW09176.1"/>
    <property type="molecule type" value="Genomic_DNA"/>
</dbReference>
<comment type="caution">
    <text evidence="1">The sequence shown here is derived from an EMBL/GenBank/DDBJ whole genome shotgun (WGS) entry which is preliminary data.</text>
</comment>
<reference evidence="1" key="1">
    <citation type="submission" date="2020-02" db="EMBL/GenBank/DDBJ databases">
        <authorList>
            <person name="Shen X.-R."/>
            <person name="Zhang Y.-X."/>
        </authorList>
    </citation>
    <scope>NUCLEOTIDE SEQUENCE</scope>
    <source>
        <strain evidence="1">SYP-B3998</strain>
    </source>
</reference>
<dbReference type="RefSeq" id="WP_163952784.1">
    <property type="nucleotide sequence ID" value="NZ_JAAIKC010000014.1"/>
</dbReference>
<protein>
    <submittedName>
        <fullName evidence="1">Uncharacterized protein</fullName>
    </submittedName>
</protein>
<accession>A0A6G4A3U8</accession>
<evidence type="ECO:0000313" key="1">
    <source>
        <dbReference type="EMBL" id="NEW09176.1"/>
    </source>
</evidence>
<sequence length="63" mass="7232">MFNSAVIGARKRNEEIVGNVQQKRDHQLSAENPFFVGHAHVFEPFRLVTYSCSYEKLNAIHTV</sequence>
<organism evidence="1">
    <name type="scientific">Paenibacillus sp. SYP-B3998</name>
    <dbReference type="NCBI Taxonomy" id="2678564"/>
    <lineage>
        <taxon>Bacteria</taxon>
        <taxon>Bacillati</taxon>
        <taxon>Bacillota</taxon>
        <taxon>Bacilli</taxon>
        <taxon>Bacillales</taxon>
        <taxon>Paenibacillaceae</taxon>
        <taxon>Paenibacillus</taxon>
    </lineage>
</organism>
<gene>
    <name evidence="1" type="ORF">GK047_24690</name>
</gene>
<proteinExistence type="predicted"/>
<dbReference type="AlphaFoldDB" id="A0A6G4A3U8"/>
<name>A0A6G4A3U8_9BACL</name>